<dbReference type="InterPro" id="IPR006148">
    <property type="entry name" value="Glc/Gal-6P_isomerase"/>
</dbReference>
<dbReference type="Proteomes" id="UP000001522">
    <property type="component" value="Chromosome"/>
</dbReference>
<name>D3UGY6_HELM1</name>
<organism evidence="9 10">
    <name type="scientific">Helicobacter mustelae (strain ATCC 43772 / CCUG 25715 / CIP 103759 / LMG 18044 / NCTC 12198 / R85-136P)</name>
    <name type="common">Campylobacter mustelae</name>
    <dbReference type="NCBI Taxonomy" id="679897"/>
    <lineage>
        <taxon>Bacteria</taxon>
        <taxon>Pseudomonadati</taxon>
        <taxon>Campylobacterota</taxon>
        <taxon>Epsilonproteobacteria</taxon>
        <taxon>Campylobacterales</taxon>
        <taxon>Helicobacteraceae</taxon>
        <taxon>Helicobacter</taxon>
    </lineage>
</organism>
<proteinExistence type="inferred from homology"/>
<reference evidence="9 10" key="1">
    <citation type="journal article" date="2010" name="BMC Genomics">
        <title>Comparative genomics and proteomics of Helicobacter mustelae, an ulcerogenic and carcinogenic gastric pathogen.</title>
        <authorList>
            <person name="O'Toole P.W."/>
            <person name="Snelling W.J."/>
            <person name="Canchaya C."/>
            <person name="Forde B.M."/>
            <person name="Hardie K.R."/>
            <person name="Josenhans C."/>
            <person name="Graham R.L.J."/>
            <person name="McMullan G."/>
            <person name="Parkhill J."/>
            <person name="Belda E."/>
            <person name="Bentley S.D."/>
        </authorList>
    </citation>
    <scope>NUCLEOTIDE SEQUENCE [LARGE SCALE GENOMIC DNA]</scope>
    <source>
        <strain evidence="10">ATCC 43772 / LMG 18044 / NCTC 12198 / 12198</strain>
    </source>
</reference>
<dbReference type="HOGENOM" id="CLU_053947_2_1_7"/>
<dbReference type="STRING" id="679897.HMU04970"/>
<evidence type="ECO:0000259" key="8">
    <source>
        <dbReference type="Pfam" id="PF01182"/>
    </source>
</evidence>
<dbReference type="GO" id="GO:0006098">
    <property type="term" value="P:pentose-phosphate shunt"/>
    <property type="evidence" value="ECO:0007669"/>
    <property type="project" value="UniProtKB-UniPathway"/>
</dbReference>
<dbReference type="UniPathway" id="UPA00115">
    <property type="reaction ID" value="UER00409"/>
</dbReference>
<dbReference type="PANTHER" id="PTHR11054">
    <property type="entry name" value="6-PHOSPHOGLUCONOLACTONASE"/>
    <property type="match status" value="1"/>
</dbReference>
<dbReference type="GO" id="GO:0005975">
    <property type="term" value="P:carbohydrate metabolic process"/>
    <property type="evidence" value="ECO:0007669"/>
    <property type="project" value="UniProtKB-UniRule"/>
</dbReference>
<dbReference type="PANTHER" id="PTHR11054:SF0">
    <property type="entry name" value="6-PHOSPHOGLUCONOLACTONASE"/>
    <property type="match status" value="1"/>
</dbReference>
<sequence length="226" mass="25069">MAFRFYEFSNSQECNLSLVSWLGEFLTEKALLNGGASLAVSGGKSPVALFELLSREKIAWDKICISLVDERIVSLESEDSNTALVKSHLLQNSAKGASFIPILKDPSLSLELLLEFANKHYRQADLAILGMGLDGHTASLFPEASEFEHALESEQNIISTTPKNAPYQRLSMSLKALKKTKKLILTLKGEDKKKVFEEASLGVNPKLPISYILHSREVDCDVYYSK</sequence>
<dbReference type="RefSeq" id="WP_013022844.1">
    <property type="nucleotide sequence ID" value="NC_013949.1"/>
</dbReference>
<evidence type="ECO:0000313" key="9">
    <source>
        <dbReference type="EMBL" id="CBG39758.1"/>
    </source>
</evidence>
<dbReference type="eggNOG" id="COG0363">
    <property type="taxonomic scope" value="Bacteria"/>
</dbReference>
<evidence type="ECO:0000256" key="6">
    <source>
        <dbReference type="ARBA" id="ARBA00020337"/>
    </source>
</evidence>
<dbReference type="InterPro" id="IPR037171">
    <property type="entry name" value="NagB/RpiA_transferase-like"/>
</dbReference>
<dbReference type="Pfam" id="PF01182">
    <property type="entry name" value="Glucosamine_iso"/>
    <property type="match status" value="1"/>
</dbReference>
<dbReference type="InterPro" id="IPR039104">
    <property type="entry name" value="6PGL"/>
</dbReference>
<evidence type="ECO:0000256" key="3">
    <source>
        <dbReference type="ARBA" id="ARBA00004961"/>
    </source>
</evidence>
<dbReference type="GO" id="GO:0017057">
    <property type="term" value="F:6-phosphogluconolactonase activity"/>
    <property type="evidence" value="ECO:0007669"/>
    <property type="project" value="UniProtKB-UniRule"/>
</dbReference>
<protein>
    <recommendedName>
        <fullName evidence="6 7">6-phosphogluconolactonase</fullName>
        <shortName evidence="7">6PGL</shortName>
        <ecNumber evidence="5 7">3.1.1.31</ecNumber>
    </recommendedName>
</protein>
<comment type="similarity">
    <text evidence="4 7">Belongs to the glucosamine/galactosamine-6-phosphate isomerase family. 6-phosphogluconolactonase subfamily.</text>
</comment>
<evidence type="ECO:0000256" key="7">
    <source>
        <dbReference type="RuleBase" id="RU365095"/>
    </source>
</evidence>
<dbReference type="SUPFAM" id="SSF100950">
    <property type="entry name" value="NagB/RpiA/CoA transferase-like"/>
    <property type="match status" value="1"/>
</dbReference>
<comment type="pathway">
    <text evidence="3 7">Carbohydrate degradation; pentose phosphate pathway; D-ribulose 5-phosphate from D-glucose 6-phosphate (oxidative stage): step 2/3.</text>
</comment>
<dbReference type="NCBIfam" id="TIGR01198">
    <property type="entry name" value="pgl"/>
    <property type="match status" value="1"/>
</dbReference>
<dbReference type="EC" id="3.1.1.31" evidence="5 7"/>
<keyword evidence="10" id="KW-1185">Reference proteome</keyword>
<evidence type="ECO:0000256" key="4">
    <source>
        <dbReference type="ARBA" id="ARBA00010662"/>
    </source>
</evidence>
<dbReference type="KEGG" id="hms:HMU04970"/>
<dbReference type="Gene3D" id="3.40.50.1360">
    <property type="match status" value="1"/>
</dbReference>
<comment type="function">
    <text evidence="2 7">Hydrolysis of 6-phosphogluconolactone to 6-phosphogluconate.</text>
</comment>
<evidence type="ECO:0000256" key="5">
    <source>
        <dbReference type="ARBA" id="ARBA00013198"/>
    </source>
</evidence>
<comment type="catalytic activity">
    <reaction evidence="1 7">
        <text>6-phospho-D-glucono-1,5-lactone + H2O = 6-phospho-D-gluconate + H(+)</text>
        <dbReference type="Rhea" id="RHEA:12556"/>
        <dbReference type="ChEBI" id="CHEBI:15377"/>
        <dbReference type="ChEBI" id="CHEBI:15378"/>
        <dbReference type="ChEBI" id="CHEBI:57955"/>
        <dbReference type="ChEBI" id="CHEBI:58759"/>
        <dbReference type="EC" id="3.1.1.31"/>
    </reaction>
</comment>
<keyword evidence="7 9" id="KW-0378">Hydrolase</keyword>
<evidence type="ECO:0000313" key="10">
    <source>
        <dbReference type="Proteomes" id="UP000001522"/>
    </source>
</evidence>
<evidence type="ECO:0000256" key="2">
    <source>
        <dbReference type="ARBA" id="ARBA00002681"/>
    </source>
</evidence>
<accession>D3UGY6</accession>
<feature type="domain" description="Glucosamine/galactosamine-6-phosphate isomerase" evidence="8">
    <location>
        <begin position="17"/>
        <end position="214"/>
    </location>
</feature>
<gene>
    <name evidence="7 9" type="primary">pgl</name>
    <name evidence="9" type="ordered locus">HMU04970</name>
</gene>
<evidence type="ECO:0000256" key="1">
    <source>
        <dbReference type="ARBA" id="ARBA00000832"/>
    </source>
</evidence>
<dbReference type="InterPro" id="IPR005900">
    <property type="entry name" value="6-phosphogluconolactonase_DevB"/>
</dbReference>
<dbReference type="EMBL" id="FN555004">
    <property type="protein sequence ID" value="CBG39758.1"/>
    <property type="molecule type" value="Genomic_DNA"/>
</dbReference>
<dbReference type="AlphaFoldDB" id="D3UGY6"/>